<feature type="repeat" description="WD" evidence="4">
    <location>
        <begin position="379"/>
        <end position="413"/>
    </location>
</feature>
<evidence type="ECO:0000256" key="3">
    <source>
        <dbReference type="ARBA" id="ARBA00040876"/>
    </source>
</evidence>
<dbReference type="InterPro" id="IPR036322">
    <property type="entry name" value="WD40_repeat_dom_sf"/>
</dbReference>
<accession>A0AAN4YUC1</accession>
<keyword evidence="1 4" id="KW-0853">WD repeat</keyword>
<feature type="region of interest" description="Disordered" evidence="5">
    <location>
        <begin position="542"/>
        <end position="561"/>
    </location>
</feature>
<protein>
    <recommendedName>
        <fullName evidence="3">Glutamate-rich WD repeat-containing protein 1</fullName>
    </recommendedName>
</protein>
<dbReference type="PROSITE" id="PS50294">
    <property type="entry name" value="WD_REPEATS_REGION"/>
    <property type="match status" value="2"/>
</dbReference>
<dbReference type="InterPro" id="IPR020472">
    <property type="entry name" value="WD40_PAC1"/>
</dbReference>
<evidence type="ECO:0000256" key="1">
    <source>
        <dbReference type="ARBA" id="ARBA00022574"/>
    </source>
</evidence>
<feature type="compositionally biased region" description="Acidic residues" evidence="5">
    <location>
        <begin position="27"/>
        <end position="49"/>
    </location>
</feature>
<sequence length="820" mass="90426">MSKRAADVSDEQSAALKAGERPMTEAPPDEVGEFEDEFEDEFESEDEILEAGVDGRPDAEREEEEKGKLSCSSGFTGSALIATVSYRCDGGRPADFHPRKNETRSRRVTGTQAEGRRSKENELMVLKMSGLSKMEKENGTDSESDSDDDDDMGEPILEHKSIPLGSTTNRIRCHQTPSSSGDYSKPPQTLTATMLENSQVVIHDVTPHLTSFDVPGTVLPPSASKPLSTLRMHKSEGYALDWSPLQPLGKLLTGDNDGLIYVTTRTEGGGWVTDTRPFTGHASSVEELQWSPNERNVFASASSDGSVKVWDVRSKSRKPAVDVKVSNTDVNVMTWSKQTFHLLATGADDGQWGVWDLRHWKPNAAAPSSQITASPVAAFDFHKEPITSIEWHPTDDSVVAVGSADNTVTLWDLAVELDEEESREAGLADVPPQLLFVHYMESVKEIHWQAQMPGTIMATGAAGFGYPQRDTQISSDEPHTYIPDPFVTHLPISGSLNPHNEAVSLPHVEPAISTPSIHDEHSTKATAISPGAVNDMVSPLASNTTWSPMTPSTPRSTSSSTMTSREAFLLRSYINKISHWLDICDSGSTFNTEVPRRALHVPMVLKAVLALSARHDAIMSGASDWEASEYHSQCVELLLAALARPEETYDDNMLISVVILRIYEELESTTDEKCHWLGSNRLLNTMSRAASSGGLTEAASWQFLRQAIYASIVQNQPMQLDLRNYERSSVFKRGDDGAYANTIIFYCARIIQLCSEGHVAAVDEEDWHDLSSRVEQWYRDRPVSWQPLQYKDANPAENRPFPELWVMSPPAGMCMDQSVG</sequence>
<dbReference type="AlphaFoldDB" id="A0AAN4YUC1"/>
<feature type="compositionally biased region" description="Basic and acidic residues" evidence="5">
    <location>
        <begin position="90"/>
        <end position="105"/>
    </location>
</feature>
<dbReference type="SMART" id="SM00320">
    <property type="entry name" value="WD40"/>
    <property type="match status" value="4"/>
</dbReference>
<reference evidence="6" key="1">
    <citation type="submission" date="2023-04" db="EMBL/GenBank/DDBJ databases">
        <title>Aspergillus oryzae NBRC 4228.</title>
        <authorList>
            <person name="Ichikawa N."/>
            <person name="Sato H."/>
            <person name="Tonouchi N."/>
        </authorList>
    </citation>
    <scope>NUCLEOTIDE SEQUENCE</scope>
    <source>
        <strain evidence="6">NBRC 4228</strain>
    </source>
</reference>
<feature type="region of interest" description="Disordered" evidence="5">
    <location>
        <begin position="90"/>
        <end position="187"/>
    </location>
</feature>
<dbReference type="PANTHER" id="PTHR45903:SF1">
    <property type="entry name" value="GLUTAMATE-RICH WD REPEAT-CONTAINING PROTEIN 1"/>
    <property type="match status" value="1"/>
</dbReference>
<evidence type="ECO:0000313" key="6">
    <source>
        <dbReference type="EMBL" id="GMG34353.1"/>
    </source>
</evidence>
<dbReference type="GO" id="GO:0042254">
    <property type="term" value="P:ribosome biogenesis"/>
    <property type="evidence" value="ECO:0007669"/>
    <property type="project" value="TreeGrafter"/>
</dbReference>
<feature type="compositionally biased region" description="Basic and acidic residues" evidence="5">
    <location>
        <begin position="53"/>
        <end position="68"/>
    </location>
</feature>
<dbReference type="PRINTS" id="PR00320">
    <property type="entry name" value="GPROTEINBRPT"/>
</dbReference>
<dbReference type="Pfam" id="PF11951">
    <property type="entry name" value="Fungal_trans_2"/>
    <property type="match status" value="1"/>
</dbReference>
<dbReference type="SUPFAM" id="SSF50978">
    <property type="entry name" value="WD40 repeat-like"/>
    <property type="match status" value="1"/>
</dbReference>
<gene>
    <name evidence="6" type="ORF">Aory04_000972200</name>
</gene>
<organism evidence="6 7">
    <name type="scientific">Aspergillus oryzae</name>
    <name type="common">Yellow koji mold</name>
    <dbReference type="NCBI Taxonomy" id="5062"/>
    <lineage>
        <taxon>Eukaryota</taxon>
        <taxon>Fungi</taxon>
        <taxon>Dikarya</taxon>
        <taxon>Ascomycota</taxon>
        <taxon>Pezizomycotina</taxon>
        <taxon>Eurotiomycetes</taxon>
        <taxon>Eurotiomycetidae</taxon>
        <taxon>Eurotiales</taxon>
        <taxon>Aspergillaceae</taxon>
        <taxon>Aspergillus</taxon>
        <taxon>Aspergillus subgen. Circumdati</taxon>
    </lineage>
</organism>
<dbReference type="GO" id="GO:0005730">
    <property type="term" value="C:nucleolus"/>
    <property type="evidence" value="ECO:0007669"/>
    <property type="project" value="TreeGrafter"/>
</dbReference>
<dbReference type="PROSITE" id="PS50082">
    <property type="entry name" value="WD_REPEATS_2"/>
    <property type="match status" value="2"/>
</dbReference>
<dbReference type="InterPro" id="IPR015943">
    <property type="entry name" value="WD40/YVTN_repeat-like_dom_sf"/>
</dbReference>
<dbReference type="InterPro" id="IPR001680">
    <property type="entry name" value="WD40_rpt"/>
</dbReference>
<dbReference type="EMBL" id="BSYA01000138">
    <property type="protein sequence ID" value="GMG34353.1"/>
    <property type="molecule type" value="Genomic_DNA"/>
</dbReference>
<feature type="region of interest" description="Disordered" evidence="5">
    <location>
        <begin position="1"/>
        <end position="74"/>
    </location>
</feature>
<feature type="compositionally biased region" description="Low complexity" evidence="5">
    <location>
        <begin position="544"/>
        <end position="561"/>
    </location>
</feature>
<feature type="compositionally biased region" description="Polar residues" evidence="5">
    <location>
        <begin position="164"/>
        <end position="187"/>
    </location>
</feature>
<keyword evidence="2" id="KW-0677">Repeat</keyword>
<evidence type="ECO:0000313" key="7">
    <source>
        <dbReference type="Proteomes" id="UP001165205"/>
    </source>
</evidence>
<proteinExistence type="predicted"/>
<evidence type="ECO:0000256" key="4">
    <source>
        <dbReference type="PROSITE-ProRule" id="PRU00221"/>
    </source>
</evidence>
<name>A0AAN4YUC1_ASPOZ</name>
<dbReference type="InterPro" id="IPR021858">
    <property type="entry name" value="Fun_TF"/>
</dbReference>
<dbReference type="Proteomes" id="UP001165205">
    <property type="component" value="Unassembled WGS sequence"/>
</dbReference>
<dbReference type="InterPro" id="IPR051972">
    <property type="entry name" value="Glutamate-rich_WD_repeat"/>
</dbReference>
<feature type="compositionally biased region" description="Acidic residues" evidence="5">
    <location>
        <begin position="140"/>
        <end position="153"/>
    </location>
</feature>
<dbReference type="PANTHER" id="PTHR45903">
    <property type="entry name" value="GLUTAMATE-RICH WD REPEAT-CONTAINING PROTEIN 1"/>
    <property type="match status" value="1"/>
</dbReference>
<evidence type="ECO:0000256" key="5">
    <source>
        <dbReference type="SAM" id="MobiDB-lite"/>
    </source>
</evidence>
<dbReference type="Pfam" id="PF00400">
    <property type="entry name" value="WD40"/>
    <property type="match status" value="2"/>
</dbReference>
<feature type="repeat" description="WD" evidence="4">
    <location>
        <begin position="278"/>
        <end position="320"/>
    </location>
</feature>
<evidence type="ECO:0000256" key="2">
    <source>
        <dbReference type="ARBA" id="ARBA00022737"/>
    </source>
</evidence>
<comment type="caution">
    <text evidence="6">The sequence shown here is derived from an EMBL/GenBank/DDBJ whole genome shotgun (WGS) entry which is preliminary data.</text>
</comment>
<dbReference type="Gene3D" id="2.130.10.10">
    <property type="entry name" value="YVTN repeat-like/Quinoprotein amine dehydrogenase"/>
    <property type="match status" value="1"/>
</dbReference>